<keyword evidence="4" id="KW-1185">Reference proteome</keyword>
<protein>
    <submittedName>
        <fullName evidence="3">Uncharacterized protein</fullName>
    </submittedName>
</protein>
<comment type="caution">
    <text evidence="3">The sequence shown here is derived from an EMBL/GenBank/DDBJ whole genome shotgun (WGS) entry which is preliminary data.</text>
</comment>
<evidence type="ECO:0000256" key="2">
    <source>
        <dbReference type="SAM" id="Phobius"/>
    </source>
</evidence>
<evidence type="ECO:0000313" key="4">
    <source>
        <dbReference type="Proteomes" id="UP000324996"/>
    </source>
</evidence>
<dbReference type="EMBL" id="BKCN01000005">
    <property type="protein sequence ID" value="GER03597.1"/>
    <property type="molecule type" value="Genomic_DNA"/>
</dbReference>
<feature type="transmembrane region" description="Helical" evidence="2">
    <location>
        <begin position="12"/>
        <end position="30"/>
    </location>
</feature>
<keyword evidence="2" id="KW-0812">Transmembrane</keyword>
<gene>
    <name evidence="3" type="ORF">JCM17846_12790</name>
</gene>
<feature type="transmembrane region" description="Helical" evidence="2">
    <location>
        <begin position="42"/>
        <end position="65"/>
    </location>
</feature>
<sequence>MGKKPSGSMLRFGITAAALGISYAAWRLYLRYGASDVTQAETIIYGMLLFLLLIIVMAFLVVALLRIIGGLRKRRSAFHPDSGPDSSEDRDRKH</sequence>
<proteinExistence type="predicted"/>
<keyword evidence="2" id="KW-0472">Membrane</keyword>
<feature type="region of interest" description="Disordered" evidence="1">
    <location>
        <begin position="75"/>
        <end position="94"/>
    </location>
</feature>
<reference evidence="3 4" key="1">
    <citation type="submission" date="2019-09" db="EMBL/GenBank/DDBJ databases">
        <title>NBRP : Genome information of microbial organism related human and environment.</title>
        <authorList>
            <person name="Hattori M."/>
            <person name="Oshima K."/>
            <person name="Inaba H."/>
            <person name="Suda W."/>
            <person name="Sakamoto M."/>
            <person name="Iino T."/>
            <person name="Kitahara M."/>
            <person name="Oshida Y."/>
            <person name="Iida T."/>
            <person name="Kudo T."/>
            <person name="Itoh T."/>
            <person name="Ohkuma M."/>
        </authorList>
    </citation>
    <scope>NUCLEOTIDE SEQUENCE [LARGE SCALE GENOMIC DNA]</scope>
    <source>
        <strain evidence="3 4">Q-1</strain>
    </source>
</reference>
<organism evidence="3 4">
    <name type="scientific">Iodidimonas nitroreducens</name>
    <dbReference type="NCBI Taxonomy" id="1236968"/>
    <lineage>
        <taxon>Bacteria</taxon>
        <taxon>Pseudomonadati</taxon>
        <taxon>Pseudomonadota</taxon>
        <taxon>Alphaproteobacteria</taxon>
        <taxon>Iodidimonadales</taxon>
        <taxon>Iodidimonadaceae</taxon>
        <taxon>Iodidimonas</taxon>
    </lineage>
</organism>
<accession>A0A5A7N6H7</accession>
<keyword evidence="2" id="KW-1133">Transmembrane helix</keyword>
<dbReference type="AlphaFoldDB" id="A0A5A7N6H7"/>
<evidence type="ECO:0000256" key="1">
    <source>
        <dbReference type="SAM" id="MobiDB-lite"/>
    </source>
</evidence>
<dbReference type="Proteomes" id="UP000324996">
    <property type="component" value="Unassembled WGS sequence"/>
</dbReference>
<evidence type="ECO:0000313" key="3">
    <source>
        <dbReference type="EMBL" id="GER03597.1"/>
    </source>
</evidence>
<name>A0A5A7N6H7_9PROT</name>